<accession>A0ACC2JW38</accession>
<dbReference type="Proteomes" id="UP001153332">
    <property type="component" value="Unassembled WGS sequence"/>
</dbReference>
<evidence type="ECO:0000313" key="1">
    <source>
        <dbReference type="EMBL" id="KAJ8131734.1"/>
    </source>
</evidence>
<keyword evidence="2" id="KW-1185">Reference proteome</keyword>
<dbReference type="EMBL" id="JAPUUL010000237">
    <property type="protein sequence ID" value="KAJ8131734.1"/>
    <property type="molecule type" value="Genomic_DNA"/>
</dbReference>
<organism evidence="1 2">
    <name type="scientific">Lasiodiplodia mahajangana</name>
    <dbReference type="NCBI Taxonomy" id="1108764"/>
    <lineage>
        <taxon>Eukaryota</taxon>
        <taxon>Fungi</taxon>
        <taxon>Dikarya</taxon>
        <taxon>Ascomycota</taxon>
        <taxon>Pezizomycotina</taxon>
        <taxon>Dothideomycetes</taxon>
        <taxon>Dothideomycetes incertae sedis</taxon>
        <taxon>Botryosphaeriales</taxon>
        <taxon>Botryosphaeriaceae</taxon>
        <taxon>Lasiodiplodia</taxon>
    </lineage>
</organism>
<evidence type="ECO:0000313" key="2">
    <source>
        <dbReference type="Proteomes" id="UP001153332"/>
    </source>
</evidence>
<gene>
    <name evidence="1" type="ORF">O1611_g1888</name>
</gene>
<comment type="caution">
    <text evidence="1">The sequence shown here is derived from an EMBL/GenBank/DDBJ whole genome shotgun (WGS) entry which is preliminary data.</text>
</comment>
<protein>
    <submittedName>
        <fullName evidence="1">Uncharacterized protein</fullName>
    </submittedName>
</protein>
<proteinExistence type="predicted"/>
<name>A0ACC2JW38_9PEZI</name>
<reference evidence="1" key="1">
    <citation type="submission" date="2022-12" db="EMBL/GenBank/DDBJ databases">
        <title>Genome Sequence of Lasiodiplodia mahajangana.</title>
        <authorList>
            <person name="Buettner E."/>
        </authorList>
    </citation>
    <scope>NUCLEOTIDE SEQUENCE</scope>
    <source>
        <strain evidence="1">VT137</strain>
    </source>
</reference>
<sequence length="365" mass="40141">MKLRLRPAEGSLEHIKHRYGANQPVSGSRGRIYGTGLFIRLMAEPIGCKTKAPEERRSHQIVQISPHAIQYRPANMFGKYATLTDPIHNNTYAAISPLRPELSQAGKTILISGGNTGIGYGIARGFVKASAAKVIITGRRAEVVSQAARDLQRQGDKTEIIGIPCDVSNEASVEALWDKLKSEGTVVDVLALNAVGFPPKKPLRDIGTHGIWKLFDVNVRAQLQMSERFLRQDGIGETKTKAISVHDFNVGSEYPGYALTKHSVQLALQLIAQDSSPEEVQIISYHPGAIFTENARDKGWTEDAIPWDHVDLPGHFAVWAASPEAKFLHGRFAWASWDVGKLQSGDIRKRIDQDPAYLKIGINGL</sequence>